<feature type="transmembrane region" description="Helical" evidence="1">
    <location>
        <begin position="149"/>
        <end position="168"/>
    </location>
</feature>
<dbReference type="PANTHER" id="PTHR36840">
    <property type="entry name" value="BLL5714 PROTEIN"/>
    <property type="match status" value="1"/>
</dbReference>
<evidence type="ECO:0000313" key="3">
    <source>
        <dbReference type="Proteomes" id="UP001550044"/>
    </source>
</evidence>
<comment type="caution">
    <text evidence="2">The sequence shown here is derived from an EMBL/GenBank/DDBJ whole genome shotgun (WGS) entry which is preliminary data.</text>
</comment>
<keyword evidence="3" id="KW-1185">Reference proteome</keyword>
<dbReference type="InterPro" id="IPR010640">
    <property type="entry name" value="Low_temperature_requirement_A"/>
</dbReference>
<accession>A0ABV2UDY3</accession>
<dbReference type="Pfam" id="PF06772">
    <property type="entry name" value="LtrA"/>
    <property type="match status" value="1"/>
</dbReference>
<gene>
    <name evidence="2" type="ORF">ABZV61_23475</name>
</gene>
<proteinExistence type="predicted"/>
<dbReference type="Proteomes" id="UP001550044">
    <property type="component" value="Unassembled WGS sequence"/>
</dbReference>
<name>A0ABV2UDY3_9ACTN</name>
<reference evidence="2 3" key="1">
    <citation type="submission" date="2024-06" db="EMBL/GenBank/DDBJ databases">
        <title>The Natural Products Discovery Center: Release of the First 8490 Sequenced Strains for Exploring Actinobacteria Biosynthetic Diversity.</title>
        <authorList>
            <person name="Kalkreuter E."/>
            <person name="Kautsar S.A."/>
            <person name="Yang D."/>
            <person name="Bader C.D."/>
            <person name="Teijaro C.N."/>
            <person name="Fluegel L."/>
            <person name="Davis C.M."/>
            <person name="Simpson J.R."/>
            <person name="Lauterbach L."/>
            <person name="Steele A.D."/>
            <person name="Gui C."/>
            <person name="Meng S."/>
            <person name="Li G."/>
            <person name="Viehrig K."/>
            <person name="Ye F."/>
            <person name="Su P."/>
            <person name="Kiefer A.F."/>
            <person name="Nichols A."/>
            <person name="Cepeda A.J."/>
            <person name="Yan W."/>
            <person name="Fan B."/>
            <person name="Jiang Y."/>
            <person name="Adhikari A."/>
            <person name="Zheng C.-J."/>
            <person name="Schuster L."/>
            <person name="Cowan T.M."/>
            <person name="Smanski M.J."/>
            <person name="Chevrette M.G."/>
            <person name="De Carvalho L.P.S."/>
            <person name="Shen B."/>
        </authorList>
    </citation>
    <scope>NUCLEOTIDE SEQUENCE [LARGE SCALE GENOMIC DNA]</scope>
    <source>
        <strain evidence="2 3">NPDC005137</strain>
    </source>
</reference>
<feature type="transmembrane region" description="Helical" evidence="1">
    <location>
        <begin position="12"/>
        <end position="31"/>
    </location>
</feature>
<dbReference type="PANTHER" id="PTHR36840:SF1">
    <property type="entry name" value="BLL5714 PROTEIN"/>
    <property type="match status" value="1"/>
</dbReference>
<evidence type="ECO:0000313" key="2">
    <source>
        <dbReference type="EMBL" id="MET8435691.1"/>
    </source>
</evidence>
<dbReference type="EMBL" id="JBEXIP010000019">
    <property type="protein sequence ID" value="MET8435691.1"/>
    <property type="molecule type" value="Genomic_DNA"/>
</dbReference>
<sequence length="392" mass="42054">MGTRQPPARRHASWIELFFDLVVVAGVLQLSHLLHDSPTVADLGLYVVLYLAFWIAWVCFTVYGNVEGSRAWTPGFLLAMFGLAVMVAAVPGISTDHALAFAIAYAFVRWLSGRLWRPGQIVVDWPLAQVGGGTLPWIVSLWVDAPVRYWLWALGLAFDLLIMLTASGSRMLRDAQDRVQRVVRRRGHSDRLPVIEAAYSDVPHMVERLGLFVIIVLGEGVVRITSAAADTAWDVPMAGVGTGAFVLVVALWSMSLLHGFGGVPKPGPDDLPVRVTLTLHCVTSCTIAVLAAGLGLAIAHPHGPAPDEARWLLCVGLAVYFGVGLLAAAAAHAPWGHTLAWALPCLLLTLALAGFAGHFGAVGLVWGLVAAVVWQITCVSNAGARLRVRLRT</sequence>
<feature type="transmembrane region" description="Helical" evidence="1">
    <location>
        <begin position="75"/>
        <end position="93"/>
    </location>
</feature>
<dbReference type="RefSeq" id="WP_356674045.1">
    <property type="nucleotide sequence ID" value="NZ_JBEXEF010000149.1"/>
</dbReference>
<feature type="transmembrane region" description="Helical" evidence="1">
    <location>
        <begin position="235"/>
        <end position="257"/>
    </location>
</feature>
<evidence type="ECO:0000256" key="1">
    <source>
        <dbReference type="SAM" id="Phobius"/>
    </source>
</evidence>
<feature type="transmembrane region" description="Helical" evidence="1">
    <location>
        <begin position="43"/>
        <end position="63"/>
    </location>
</feature>
<feature type="transmembrane region" description="Helical" evidence="1">
    <location>
        <begin position="310"/>
        <end position="331"/>
    </location>
</feature>
<organism evidence="2 3">
    <name type="scientific">Streptomyces sp. 900116325</name>
    <dbReference type="NCBI Taxonomy" id="3154295"/>
    <lineage>
        <taxon>Bacteria</taxon>
        <taxon>Bacillati</taxon>
        <taxon>Actinomycetota</taxon>
        <taxon>Actinomycetes</taxon>
        <taxon>Kitasatosporales</taxon>
        <taxon>Streptomycetaceae</taxon>
        <taxon>Streptomyces</taxon>
    </lineage>
</organism>
<keyword evidence="1" id="KW-0812">Transmembrane</keyword>
<keyword evidence="1" id="KW-1133">Transmembrane helix</keyword>
<feature type="transmembrane region" description="Helical" evidence="1">
    <location>
        <begin position="277"/>
        <end position="298"/>
    </location>
</feature>
<protein>
    <submittedName>
        <fullName evidence="2">Low temperature requirement protein A</fullName>
    </submittedName>
</protein>
<keyword evidence="1" id="KW-0472">Membrane</keyword>